<evidence type="ECO:0000313" key="1">
    <source>
        <dbReference type="EMBL" id="RAR82799.1"/>
    </source>
</evidence>
<accession>A0A328ZA73</accession>
<dbReference type="AlphaFoldDB" id="A0A328ZA73"/>
<dbReference type="RefSeq" id="WP_111877138.1">
    <property type="nucleotide sequence ID" value="NZ_CBCSGC010000100.1"/>
</dbReference>
<evidence type="ECO:0000313" key="2">
    <source>
        <dbReference type="Proteomes" id="UP000248856"/>
    </source>
</evidence>
<reference evidence="1 2" key="1">
    <citation type="submission" date="2018-06" db="EMBL/GenBank/DDBJ databases">
        <title>Genomic Encyclopedia of Archaeal and Bacterial Type Strains, Phase II (KMG-II): from individual species to whole genera.</title>
        <authorList>
            <person name="Goeker M."/>
        </authorList>
    </citation>
    <scope>NUCLEOTIDE SEQUENCE [LARGE SCALE GENOMIC DNA]</scope>
    <source>
        <strain evidence="1 2">CFPB 3232</strain>
    </source>
</reference>
<gene>
    <name evidence="1" type="ORF">AX018_10166</name>
</gene>
<comment type="caution">
    <text evidence="1">The sequence shown here is derived from an EMBL/GenBank/DDBJ whole genome shotgun (WGS) entry which is preliminary data.</text>
</comment>
<name>A0A328ZA73_9BURK</name>
<organism evidence="1 2">
    <name type="scientific">Paracidovorax anthurii</name>
    <dbReference type="NCBI Taxonomy" id="78229"/>
    <lineage>
        <taxon>Bacteria</taxon>
        <taxon>Pseudomonadati</taxon>
        <taxon>Pseudomonadota</taxon>
        <taxon>Betaproteobacteria</taxon>
        <taxon>Burkholderiales</taxon>
        <taxon>Comamonadaceae</taxon>
        <taxon>Paracidovorax</taxon>
    </lineage>
</organism>
<dbReference type="Proteomes" id="UP000248856">
    <property type="component" value="Unassembled WGS sequence"/>
</dbReference>
<sequence length="171" mass="19391">MDASESPGDGPPLPAGRFEGRKAFADGIRAALACAAREPWRELVLCDFDFHDWPLGERDVIASLQAWAGRGRQLTLLATHYDEVVRRHARFVQWRGAWDHIIRCRRAPVADRLELPSVLWSDRWVLQRLDPQRCTGVAGSEPERGLRVRESLDEWLLRRSSPGFPATTLGL</sequence>
<dbReference type="EMBL" id="QLTA01000016">
    <property type="protein sequence ID" value="RAR82799.1"/>
    <property type="molecule type" value="Genomic_DNA"/>
</dbReference>
<dbReference type="OrthoDB" id="8898236at2"/>
<keyword evidence="2" id="KW-1185">Reference proteome</keyword>
<protein>
    <submittedName>
        <fullName evidence="1">Uncharacterized protein</fullName>
    </submittedName>
</protein>
<proteinExistence type="predicted"/>